<keyword evidence="6" id="KW-1185">Reference proteome</keyword>
<organism evidence="5 6">
    <name type="scientific">Coniella lustricola</name>
    <dbReference type="NCBI Taxonomy" id="2025994"/>
    <lineage>
        <taxon>Eukaryota</taxon>
        <taxon>Fungi</taxon>
        <taxon>Dikarya</taxon>
        <taxon>Ascomycota</taxon>
        <taxon>Pezizomycotina</taxon>
        <taxon>Sordariomycetes</taxon>
        <taxon>Sordariomycetidae</taxon>
        <taxon>Diaporthales</taxon>
        <taxon>Schizoparmaceae</taxon>
        <taxon>Coniella</taxon>
    </lineage>
</organism>
<proteinExistence type="inferred from homology"/>
<dbReference type="AlphaFoldDB" id="A0A2T2ZZ67"/>
<keyword evidence="3" id="KW-0175">Coiled coil</keyword>
<dbReference type="STRING" id="2025994.A0A2T2ZZ67"/>
<sequence length="609" mass="67830">MAESSRPLLLAQNRKVRHLRAIFLRNLTFDRIQGRSADDSEVKHSPGKAEALRESSKLQHSASTENLYSLRPASTRRRSTNLGSATPLTRQKHIEASIDKRVANVFFSLHLPGDDGGDPLYISEVGERATNFDFRSFELSRDADATVLRSPQLTVKVWTQRSGAWSLHLEQFLDLRRLNFLGGLVGTNFPPNCLIFHLIDGAYTLELPAKPFPPKQGLLEPTSSYNALMRLSTLGNSIQDALATQDKLKEQICSLVADHADSQLQLTEADDGLKLANKYVTAEQRAVKGTIQQIEHLQTSITDRRDMISQGRSLMDKTDQDMKNALAKLVQDKEQCNTTKDEIRGQRRRICEDLNEIFRIEPVPNGKPLQFQIRGIYLPNAEDYGAGLLSGAQEDELSAALGHVALLTQHLEMYLSVPLAYPITCCGSRSYVTDHISILKDPVRDFPLYIPRGGSSAHFRFDYGWFILNKNIETLCTAQGLKVMDIRHTLPNLKYLLYVCSAGTDELPERKKGGVRGLRAGIMRSRGISLADDVHSLASSRRGSVDSDMPAGGRPGDGARNRLDSLIASRGKVRESDSIPDMPDVDIVFQESFGKVNLRTKGMREHVAK</sequence>
<evidence type="ECO:0000256" key="2">
    <source>
        <dbReference type="ARBA" id="ARBA00013807"/>
    </source>
</evidence>
<dbReference type="Proteomes" id="UP000241462">
    <property type="component" value="Unassembled WGS sequence"/>
</dbReference>
<dbReference type="GO" id="GO:0005768">
    <property type="term" value="C:endosome"/>
    <property type="evidence" value="ECO:0007669"/>
    <property type="project" value="TreeGrafter"/>
</dbReference>
<evidence type="ECO:0000256" key="3">
    <source>
        <dbReference type="ARBA" id="ARBA00023054"/>
    </source>
</evidence>
<comment type="similarity">
    <text evidence="1">Belongs to the ATG14 family.</text>
</comment>
<evidence type="ECO:0000256" key="4">
    <source>
        <dbReference type="SAM" id="MobiDB-lite"/>
    </source>
</evidence>
<name>A0A2T2ZZ67_9PEZI</name>
<dbReference type="EMBL" id="KZ678548">
    <property type="protein sequence ID" value="PSR79987.1"/>
    <property type="molecule type" value="Genomic_DNA"/>
</dbReference>
<feature type="region of interest" description="Disordered" evidence="4">
    <location>
        <begin position="539"/>
        <end position="562"/>
    </location>
</feature>
<dbReference type="InParanoid" id="A0A2T2ZZ67"/>
<dbReference type="GO" id="GO:0032991">
    <property type="term" value="C:protein-containing complex"/>
    <property type="evidence" value="ECO:0007669"/>
    <property type="project" value="UniProtKB-ARBA"/>
</dbReference>
<dbReference type="GO" id="GO:0035493">
    <property type="term" value="P:SNARE complex assembly"/>
    <property type="evidence" value="ECO:0007669"/>
    <property type="project" value="TreeGrafter"/>
</dbReference>
<dbReference type="Pfam" id="PF10186">
    <property type="entry name" value="ATG14"/>
    <property type="match status" value="1"/>
</dbReference>
<protein>
    <recommendedName>
        <fullName evidence="2">Autophagy-related protein 14</fullName>
    </recommendedName>
</protein>
<dbReference type="PANTHER" id="PTHR15157:SF5">
    <property type="entry name" value="UV RADIATION RESISTANCE-ASSOCIATED GENE PROTEIN"/>
    <property type="match status" value="1"/>
</dbReference>
<dbReference type="OrthoDB" id="72772at2759"/>
<evidence type="ECO:0000256" key="1">
    <source>
        <dbReference type="ARBA" id="ARBA00009574"/>
    </source>
</evidence>
<feature type="compositionally biased region" description="Basic and acidic residues" evidence="4">
    <location>
        <begin position="35"/>
        <end position="44"/>
    </location>
</feature>
<dbReference type="InterPro" id="IPR018791">
    <property type="entry name" value="UV_resistance/autophagy_Atg14"/>
</dbReference>
<dbReference type="GO" id="GO:0000323">
    <property type="term" value="C:lytic vacuole"/>
    <property type="evidence" value="ECO:0007669"/>
    <property type="project" value="TreeGrafter"/>
</dbReference>
<evidence type="ECO:0000313" key="6">
    <source>
        <dbReference type="Proteomes" id="UP000241462"/>
    </source>
</evidence>
<evidence type="ECO:0000313" key="5">
    <source>
        <dbReference type="EMBL" id="PSR79987.1"/>
    </source>
</evidence>
<accession>A0A2T2ZZ67</accession>
<dbReference type="PANTHER" id="PTHR15157">
    <property type="entry name" value="UV RADIATION RESISTANCE-ASSOCIATED GENE PROTEIN"/>
    <property type="match status" value="1"/>
</dbReference>
<feature type="region of interest" description="Disordered" evidence="4">
    <location>
        <begin position="35"/>
        <end position="86"/>
    </location>
</feature>
<dbReference type="GO" id="GO:0000149">
    <property type="term" value="F:SNARE binding"/>
    <property type="evidence" value="ECO:0007669"/>
    <property type="project" value="TreeGrafter"/>
</dbReference>
<gene>
    <name evidence="5" type="ORF">BD289DRAFT_455578</name>
</gene>
<feature type="compositionally biased region" description="Polar residues" evidence="4">
    <location>
        <begin position="58"/>
        <end position="67"/>
    </location>
</feature>
<reference evidence="5 6" key="1">
    <citation type="journal article" date="2018" name="Mycol. Prog.">
        <title>Coniella lustricola, a new species from submerged detritus.</title>
        <authorList>
            <person name="Raudabaugh D.B."/>
            <person name="Iturriaga T."/>
            <person name="Carver A."/>
            <person name="Mondo S."/>
            <person name="Pangilinan J."/>
            <person name="Lipzen A."/>
            <person name="He G."/>
            <person name="Amirebrahimi M."/>
            <person name="Grigoriev I.V."/>
            <person name="Miller A.N."/>
        </authorList>
    </citation>
    <scope>NUCLEOTIDE SEQUENCE [LARGE SCALE GENOMIC DNA]</scope>
    <source>
        <strain evidence="5 6">B22-T-1</strain>
    </source>
</reference>